<reference evidence="5 6" key="1">
    <citation type="submission" date="2021-03" db="EMBL/GenBank/DDBJ databases">
        <title>Geobacter metallireducens gen. nov. sp. nov., a microorganism capable of coupling the complete oxidation of organic compounds to the reduction of iron and other metals.</title>
        <authorList>
            <person name="Li Y."/>
        </authorList>
    </citation>
    <scope>NUCLEOTIDE SEQUENCE [LARGE SCALE GENOMIC DNA]</scope>
    <source>
        <strain evidence="5 6">Jerry-YX</strain>
    </source>
</reference>
<feature type="domain" description="Methyl-accepting transducer" evidence="4">
    <location>
        <begin position="322"/>
        <end position="537"/>
    </location>
</feature>
<dbReference type="PANTHER" id="PTHR43531:SF11">
    <property type="entry name" value="METHYL-ACCEPTING CHEMOTAXIS PROTEIN 3"/>
    <property type="match status" value="1"/>
</dbReference>
<evidence type="ECO:0000256" key="3">
    <source>
        <dbReference type="PROSITE-ProRule" id="PRU00284"/>
    </source>
</evidence>
<dbReference type="InterPro" id="IPR051310">
    <property type="entry name" value="MCP_chemotaxis"/>
</dbReference>
<gene>
    <name evidence="5" type="ORF">JZM60_16240</name>
</gene>
<evidence type="ECO:0000259" key="4">
    <source>
        <dbReference type="PROSITE" id="PS50111"/>
    </source>
</evidence>
<organism evidence="5 6">
    <name type="scientific">Geobacter benzoatilyticus</name>
    <dbReference type="NCBI Taxonomy" id="2815309"/>
    <lineage>
        <taxon>Bacteria</taxon>
        <taxon>Pseudomonadati</taxon>
        <taxon>Thermodesulfobacteriota</taxon>
        <taxon>Desulfuromonadia</taxon>
        <taxon>Geobacterales</taxon>
        <taxon>Geobacteraceae</taxon>
        <taxon>Geobacter</taxon>
    </lineage>
</organism>
<accession>A0ABX7Q3N8</accession>
<dbReference type="SUPFAM" id="SSF58104">
    <property type="entry name" value="Methyl-accepting chemotaxis protein (MCP) signaling domain"/>
    <property type="match status" value="2"/>
</dbReference>
<evidence type="ECO:0000313" key="6">
    <source>
        <dbReference type="Proteomes" id="UP000663651"/>
    </source>
</evidence>
<dbReference type="Gene3D" id="1.10.287.950">
    <property type="entry name" value="Methyl-accepting chemotaxis protein"/>
    <property type="match status" value="2"/>
</dbReference>
<dbReference type="InterPro" id="IPR004089">
    <property type="entry name" value="MCPsignal_dom"/>
</dbReference>
<dbReference type="PANTHER" id="PTHR43531">
    <property type="entry name" value="PROTEIN ICFG"/>
    <property type="match status" value="1"/>
</dbReference>
<keyword evidence="1" id="KW-0145">Chemotaxis</keyword>
<name>A0ABX7Q3N8_9BACT</name>
<dbReference type="PROSITE" id="PS50111">
    <property type="entry name" value="CHEMOTAXIS_TRANSDUC_2"/>
    <property type="match status" value="1"/>
</dbReference>
<evidence type="ECO:0000256" key="2">
    <source>
        <dbReference type="ARBA" id="ARBA00029447"/>
    </source>
</evidence>
<dbReference type="RefSeq" id="WP_207163433.1">
    <property type="nucleotide sequence ID" value="NZ_CP071382.1"/>
</dbReference>
<protein>
    <submittedName>
        <fullName evidence="5">Methyl-accepting chemotaxis protein</fullName>
    </submittedName>
</protein>
<dbReference type="EMBL" id="CP071382">
    <property type="protein sequence ID" value="QSV45640.1"/>
    <property type="molecule type" value="Genomic_DNA"/>
</dbReference>
<evidence type="ECO:0000256" key="1">
    <source>
        <dbReference type="ARBA" id="ARBA00022500"/>
    </source>
</evidence>
<proteinExistence type="inferred from homology"/>
<keyword evidence="6" id="KW-1185">Reference proteome</keyword>
<comment type="similarity">
    <text evidence="2">Belongs to the methyl-accepting chemotaxis (MCP) protein family.</text>
</comment>
<sequence length="627" mass="67415">MALSLLRRFKVTPPQSSADFDPSSPVPVVPSPLTSHFGEWNERFSAIGSRLAHLNGSTEEEFLAIGARLHDFYSRAARIEGMSHEVADLILGEEIGRNMTALHGIVDRITDCLSRADEETGQSTTTLHTILSYIDNVNEPLEGFRRIIKNLHMLSTAVKIESARLGEGAVGFNTLAGDVERLSFSIKEKSTAILAEKDALAAMIGGALARVSATDTGHQQNVRNILDKTRTDLAALADINDRCSAAVGVVTSSSAETAESIAEVVTSLQFHDITRQQIEHVKEALEEVGLQLTAQPADPLKVAGEAADVSELQVAQLLHARDELSFAVARIVENLRDIAQLQTRMSDETRVMTGTADQAGHSFFVEMEAGIGRVTEGLAVNAAANRNLASAMESVVLSVRNIAGFVTDIEEIGSEIELIALNSQVKAANTGDGGAALGVLAESIQHLSVDARARTSAVSETLRKVTEVTEGLNREIHTDVRVIAEEVDGLIGEIRDLLGSVREVNERILRLLGRVDSEVQSLSHDIDQATGVMTVHETSSAVIDGVLAEIESIVHEVRQFVPASADHVKELRLRELADRYTMHSERKVHDSLFKGQASRTVPVPASAAAASCGAAEDDGFGDNVELF</sequence>
<dbReference type="Proteomes" id="UP000663651">
    <property type="component" value="Chromosome"/>
</dbReference>
<keyword evidence="3" id="KW-0807">Transducer</keyword>
<evidence type="ECO:0000313" key="5">
    <source>
        <dbReference type="EMBL" id="QSV45640.1"/>
    </source>
</evidence>